<proteinExistence type="predicted"/>
<dbReference type="Proteomes" id="UP000008824">
    <property type="component" value="Chromosome"/>
</dbReference>
<gene>
    <name evidence="2" type="ordered locus">SNSL254_A2915</name>
</gene>
<protein>
    <submittedName>
        <fullName evidence="2">Phage protein</fullName>
    </submittedName>
</protein>
<dbReference type="Pfam" id="PF25759">
    <property type="entry name" value="HP1_ORF34"/>
    <property type="match status" value="1"/>
</dbReference>
<sequence length="181" mass="19814">MTSIPTLALNGEAILLKNMRVTVSQQFQDKDQSGQTSATTKSEQGAKGKELRISGEIPFKNPEILKRIFELASATDADGKRMKYRVAHEVARAVNFREATFSGMLDAPPQDGKMAWLVTFTLAEHVSVQEKREARATGKTTAKKQTASSTGQSGGQSAGEDEEKLTWFERRVLKPVNDALG</sequence>
<dbReference type="RefSeq" id="WP_000200789.1">
    <property type="nucleotide sequence ID" value="NC_011080.1"/>
</dbReference>
<dbReference type="InterPro" id="IPR057869">
    <property type="entry name" value="HP1_YO34"/>
</dbReference>
<accession>A0A0H3BUS9</accession>
<feature type="compositionally biased region" description="Low complexity" evidence="1">
    <location>
        <begin position="137"/>
        <end position="151"/>
    </location>
</feature>
<feature type="region of interest" description="Disordered" evidence="1">
    <location>
        <begin position="26"/>
        <end position="52"/>
    </location>
</feature>
<dbReference type="KEGG" id="see:SNSL254_A2915"/>
<dbReference type="HOGENOM" id="CLU_120897_1_0_6"/>
<evidence type="ECO:0000313" key="3">
    <source>
        <dbReference type="Proteomes" id="UP000008824"/>
    </source>
</evidence>
<organism evidence="2 3">
    <name type="scientific">Salmonella newport (strain SL254)</name>
    <dbReference type="NCBI Taxonomy" id="423368"/>
    <lineage>
        <taxon>Bacteria</taxon>
        <taxon>Pseudomonadati</taxon>
        <taxon>Pseudomonadota</taxon>
        <taxon>Gammaproteobacteria</taxon>
        <taxon>Enterobacterales</taxon>
        <taxon>Enterobacteriaceae</taxon>
        <taxon>Salmonella</taxon>
    </lineage>
</organism>
<feature type="region of interest" description="Disordered" evidence="1">
    <location>
        <begin position="128"/>
        <end position="166"/>
    </location>
</feature>
<dbReference type="AlphaFoldDB" id="A0A0H3BUS9"/>
<feature type="compositionally biased region" description="Polar residues" evidence="1">
    <location>
        <begin position="26"/>
        <end position="43"/>
    </location>
</feature>
<name>A0A0H3BUS9_SALNS</name>
<reference evidence="2 3" key="1">
    <citation type="journal article" date="2011" name="J. Bacteriol.">
        <title>Comparative genomics of 28 Salmonella enterica isolates: evidence for CRISPR-mediated adaptive sublineage evolution.</title>
        <authorList>
            <person name="Fricke W.F."/>
            <person name="Mammel M.K."/>
            <person name="McDermott P.F."/>
            <person name="Tartera C."/>
            <person name="White D.G."/>
            <person name="Leclerc J.E."/>
            <person name="Ravel J."/>
            <person name="Cebula T.A."/>
        </authorList>
    </citation>
    <scope>NUCLEOTIDE SEQUENCE [LARGE SCALE GENOMIC DNA]</scope>
    <source>
        <strain evidence="2 3">SL254</strain>
    </source>
</reference>
<dbReference type="EMBL" id="CP001113">
    <property type="protein sequence ID" value="ACF65048.1"/>
    <property type="molecule type" value="Genomic_DNA"/>
</dbReference>
<evidence type="ECO:0000256" key="1">
    <source>
        <dbReference type="SAM" id="MobiDB-lite"/>
    </source>
</evidence>
<evidence type="ECO:0000313" key="2">
    <source>
        <dbReference type="EMBL" id="ACF65048.1"/>
    </source>
</evidence>